<evidence type="ECO:0000313" key="4">
    <source>
        <dbReference type="Proteomes" id="UP000322791"/>
    </source>
</evidence>
<keyword evidence="3" id="KW-0012">Acyltransferase</keyword>
<feature type="transmembrane region" description="Helical" evidence="1">
    <location>
        <begin position="164"/>
        <end position="182"/>
    </location>
</feature>
<evidence type="ECO:0000256" key="1">
    <source>
        <dbReference type="SAM" id="Phobius"/>
    </source>
</evidence>
<sequence length="361" mass="40208">MNRGYLPALTGFRAVAALLVFLFHYRTAAGWLPSGLEDAWRALASQLNLGVSLFFTLSGFLLGRLYYAAPWPGARRFWQRRFARIYPLFFLLTTLQFLFHPALKGLRPAVWWPQYLLNVSLLKGFSHRWHLTGIGPAWSLTVEECFYLLLPVLLWLAYRFTPRIWAGCALVLALLGLGLSALLPPIGWLETPHFTLLVTFFGRSAEFLIGAAFALLPAGRLTRATSWGLLLSTVVLGLQVGIARHYGVAAAIDTWPGMALNNWGLPVASGLLLYGLATEPSWLSQVLSSRPLQVLGRSSYAFYLLHLSVVADFIQGRLHRHVPQLPAVLSLFLLLVTAAVALHYLVEKPVHRWLTQAAPSE</sequence>
<dbReference type="InterPro" id="IPR050879">
    <property type="entry name" value="Acyltransferase_3"/>
</dbReference>
<feature type="transmembrane region" description="Helical" evidence="1">
    <location>
        <begin position="137"/>
        <end position="158"/>
    </location>
</feature>
<gene>
    <name evidence="3" type="ORF">FY528_14060</name>
</gene>
<name>A0A5D6UXU9_9BACT</name>
<feature type="transmembrane region" description="Helical" evidence="1">
    <location>
        <begin position="83"/>
        <end position="103"/>
    </location>
</feature>
<dbReference type="GO" id="GO:0016020">
    <property type="term" value="C:membrane"/>
    <property type="evidence" value="ECO:0007669"/>
    <property type="project" value="TreeGrafter"/>
</dbReference>
<dbReference type="Proteomes" id="UP000322791">
    <property type="component" value="Unassembled WGS sequence"/>
</dbReference>
<evidence type="ECO:0000259" key="2">
    <source>
        <dbReference type="Pfam" id="PF01757"/>
    </source>
</evidence>
<reference evidence="3 4" key="1">
    <citation type="submission" date="2019-08" db="EMBL/GenBank/DDBJ databases">
        <authorList>
            <person name="Seo M.-J."/>
        </authorList>
    </citation>
    <scope>NUCLEOTIDE SEQUENCE [LARGE SCALE GENOMIC DNA]</scope>
    <source>
        <strain evidence="3 4">KIGAM108</strain>
    </source>
</reference>
<dbReference type="EMBL" id="VTHL01000015">
    <property type="protein sequence ID" value="TYZ07817.1"/>
    <property type="molecule type" value="Genomic_DNA"/>
</dbReference>
<feature type="domain" description="Acyltransferase 3" evidence="2">
    <location>
        <begin position="8"/>
        <end position="341"/>
    </location>
</feature>
<feature type="transmembrane region" description="Helical" evidence="1">
    <location>
        <begin position="194"/>
        <end position="215"/>
    </location>
</feature>
<accession>A0A5D6UXU9</accession>
<dbReference type="InterPro" id="IPR002656">
    <property type="entry name" value="Acyl_transf_3_dom"/>
</dbReference>
<dbReference type="AlphaFoldDB" id="A0A5D6UXU9"/>
<dbReference type="Pfam" id="PF01757">
    <property type="entry name" value="Acyl_transf_3"/>
    <property type="match status" value="1"/>
</dbReference>
<keyword evidence="1" id="KW-0472">Membrane</keyword>
<keyword evidence="3" id="KW-0808">Transferase</keyword>
<dbReference type="RefSeq" id="WP_149071666.1">
    <property type="nucleotide sequence ID" value="NZ_VTHL01000015.1"/>
</dbReference>
<dbReference type="PANTHER" id="PTHR23028">
    <property type="entry name" value="ACETYLTRANSFERASE"/>
    <property type="match status" value="1"/>
</dbReference>
<dbReference type="PANTHER" id="PTHR23028:SF53">
    <property type="entry name" value="ACYL_TRANSF_3 DOMAIN-CONTAINING PROTEIN"/>
    <property type="match status" value="1"/>
</dbReference>
<feature type="transmembrane region" description="Helical" evidence="1">
    <location>
        <begin position="326"/>
        <end position="346"/>
    </location>
</feature>
<keyword evidence="1" id="KW-1133">Transmembrane helix</keyword>
<feature type="transmembrane region" description="Helical" evidence="1">
    <location>
        <begin position="39"/>
        <end position="62"/>
    </location>
</feature>
<keyword evidence="4" id="KW-1185">Reference proteome</keyword>
<organism evidence="3 4">
    <name type="scientific">Hymenobacter lutimineralis</name>
    <dbReference type="NCBI Taxonomy" id="2606448"/>
    <lineage>
        <taxon>Bacteria</taxon>
        <taxon>Pseudomonadati</taxon>
        <taxon>Bacteroidota</taxon>
        <taxon>Cytophagia</taxon>
        <taxon>Cytophagales</taxon>
        <taxon>Hymenobacteraceae</taxon>
        <taxon>Hymenobacter</taxon>
    </lineage>
</organism>
<protein>
    <submittedName>
        <fullName evidence="3">Acyltransferase</fullName>
    </submittedName>
</protein>
<proteinExistence type="predicted"/>
<comment type="caution">
    <text evidence="3">The sequence shown here is derived from an EMBL/GenBank/DDBJ whole genome shotgun (WGS) entry which is preliminary data.</text>
</comment>
<evidence type="ECO:0000313" key="3">
    <source>
        <dbReference type="EMBL" id="TYZ07817.1"/>
    </source>
</evidence>
<dbReference type="GO" id="GO:0016747">
    <property type="term" value="F:acyltransferase activity, transferring groups other than amino-acyl groups"/>
    <property type="evidence" value="ECO:0007669"/>
    <property type="project" value="InterPro"/>
</dbReference>
<dbReference type="GO" id="GO:0000271">
    <property type="term" value="P:polysaccharide biosynthetic process"/>
    <property type="evidence" value="ECO:0007669"/>
    <property type="project" value="TreeGrafter"/>
</dbReference>
<feature type="transmembrane region" description="Helical" evidence="1">
    <location>
        <begin position="227"/>
        <end position="247"/>
    </location>
</feature>
<keyword evidence="1" id="KW-0812">Transmembrane</keyword>